<proteinExistence type="predicted"/>
<keyword evidence="1" id="KW-1133">Transmembrane helix</keyword>
<keyword evidence="1" id="KW-0812">Transmembrane</keyword>
<sequence length="96" mass="11067">MQKYTPDSRLNDIAPIPTRFDRRKMLPDTGTALEFSWARIPTFPIYKKPMGKRIIAVYILSATVGFAAAWFGAATFDHINLKIDSYRDRLDILPYK</sequence>
<organism evidence="2 3">
    <name type="scientific">Caenorhabditis nigoni</name>
    <dbReference type="NCBI Taxonomy" id="1611254"/>
    <lineage>
        <taxon>Eukaryota</taxon>
        <taxon>Metazoa</taxon>
        <taxon>Ecdysozoa</taxon>
        <taxon>Nematoda</taxon>
        <taxon>Chromadorea</taxon>
        <taxon>Rhabditida</taxon>
        <taxon>Rhabditina</taxon>
        <taxon>Rhabditomorpha</taxon>
        <taxon>Rhabditoidea</taxon>
        <taxon>Rhabditidae</taxon>
        <taxon>Peloderinae</taxon>
        <taxon>Caenorhabditis</taxon>
    </lineage>
</organism>
<dbReference type="AlphaFoldDB" id="A0A2G5TNT2"/>
<dbReference type="EMBL" id="PDUG01000005">
    <property type="protein sequence ID" value="PIC28741.1"/>
    <property type="molecule type" value="Genomic_DNA"/>
</dbReference>
<evidence type="ECO:0000256" key="1">
    <source>
        <dbReference type="SAM" id="Phobius"/>
    </source>
</evidence>
<name>A0A2G5TNT2_9PELO</name>
<dbReference type="OrthoDB" id="5803790at2759"/>
<reference evidence="3" key="1">
    <citation type="submission" date="2017-10" db="EMBL/GenBank/DDBJ databases">
        <title>Rapid genome shrinkage in a self-fertile nematode reveals novel sperm competition proteins.</title>
        <authorList>
            <person name="Yin D."/>
            <person name="Schwarz E.M."/>
            <person name="Thomas C.G."/>
            <person name="Felde R.L."/>
            <person name="Korf I.F."/>
            <person name="Cutter A.D."/>
            <person name="Schartner C.M."/>
            <person name="Ralston E.J."/>
            <person name="Meyer B.J."/>
            <person name="Haag E.S."/>
        </authorList>
    </citation>
    <scope>NUCLEOTIDE SEQUENCE [LARGE SCALE GENOMIC DNA]</scope>
    <source>
        <strain evidence="3">JU1422</strain>
    </source>
</reference>
<comment type="caution">
    <text evidence="2">The sequence shown here is derived from an EMBL/GenBank/DDBJ whole genome shotgun (WGS) entry which is preliminary data.</text>
</comment>
<evidence type="ECO:0000313" key="2">
    <source>
        <dbReference type="EMBL" id="PIC28741.1"/>
    </source>
</evidence>
<accession>A0A2G5TNT2</accession>
<keyword evidence="1" id="KW-0472">Membrane</keyword>
<dbReference type="Proteomes" id="UP000230233">
    <property type="component" value="Chromosome V"/>
</dbReference>
<protein>
    <submittedName>
        <fullName evidence="2">Uncharacterized protein</fullName>
    </submittedName>
</protein>
<keyword evidence="3" id="KW-1185">Reference proteome</keyword>
<gene>
    <name evidence="2" type="primary">Cni-C15H11.11</name>
    <name evidence="2" type="synonym">Cnig_chr_V.g20558</name>
    <name evidence="2" type="ORF">B9Z55_020558</name>
</gene>
<feature type="transmembrane region" description="Helical" evidence="1">
    <location>
        <begin position="55"/>
        <end position="76"/>
    </location>
</feature>
<evidence type="ECO:0000313" key="3">
    <source>
        <dbReference type="Proteomes" id="UP000230233"/>
    </source>
</evidence>